<accession>A0A9J5WDV9</accession>
<gene>
    <name evidence="17" type="ORF">H5410_063671</name>
</gene>
<evidence type="ECO:0000256" key="5">
    <source>
        <dbReference type="ARBA" id="ARBA00022490"/>
    </source>
</evidence>
<dbReference type="Pfam" id="PF23559">
    <property type="entry name" value="WHD_DRP"/>
    <property type="match status" value="2"/>
</dbReference>
<keyword evidence="10" id="KW-0611">Plant defense</keyword>
<evidence type="ECO:0000256" key="8">
    <source>
        <dbReference type="ARBA" id="ARBA00022737"/>
    </source>
</evidence>
<keyword evidence="5" id="KW-0963">Cytoplasm</keyword>
<comment type="similarity">
    <text evidence="4">Belongs to the disease resistance NB-LRR family.</text>
</comment>
<reference evidence="17 18" key="1">
    <citation type="submission" date="2020-09" db="EMBL/GenBank/DDBJ databases">
        <title>De no assembly of potato wild relative species, Solanum commersonii.</title>
        <authorList>
            <person name="Cho K."/>
        </authorList>
    </citation>
    <scope>NUCLEOTIDE SEQUENCE [LARGE SCALE GENOMIC DNA]</scope>
    <source>
        <strain evidence="17">LZ3.2</strain>
        <tissue evidence="17">Leaf</tissue>
    </source>
</reference>
<dbReference type="GO" id="GO:0009626">
    <property type="term" value="P:plant-type hypersensitive response"/>
    <property type="evidence" value="ECO:0007669"/>
    <property type="project" value="UniProtKB-KW"/>
</dbReference>
<dbReference type="GO" id="GO:0043531">
    <property type="term" value="F:ADP binding"/>
    <property type="evidence" value="ECO:0007669"/>
    <property type="project" value="InterPro"/>
</dbReference>
<evidence type="ECO:0000256" key="12">
    <source>
        <dbReference type="ARBA" id="ARBA00023054"/>
    </source>
</evidence>
<keyword evidence="11" id="KW-0067">ATP-binding</keyword>
<dbReference type="FunFam" id="3.40.50.300:FF:001091">
    <property type="entry name" value="Probable disease resistance protein At1g61300"/>
    <property type="match status" value="1"/>
</dbReference>
<evidence type="ECO:0000256" key="7">
    <source>
        <dbReference type="ARBA" id="ARBA00022667"/>
    </source>
</evidence>
<dbReference type="PRINTS" id="PR00364">
    <property type="entry name" value="DISEASERSIST"/>
</dbReference>
<feature type="non-terminal residue" evidence="17">
    <location>
        <position position="2226"/>
    </location>
</feature>
<dbReference type="Gene3D" id="3.80.10.10">
    <property type="entry name" value="Ribonuclease Inhibitor"/>
    <property type="match status" value="3"/>
</dbReference>
<feature type="domain" description="Disease resistance protein winged helix" evidence="16">
    <location>
        <begin position="1797"/>
        <end position="1856"/>
    </location>
</feature>
<dbReference type="SUPFAM" id="SSF52058">
    <property type="entry name" value="L domain-like"/>
    <property type="match status" value="1"/>
</dbReference>
<evidence type="ECO:0000259" key="16">
    <source>
        <dbReference type="Pfam" id="PF23559"/>
    </source>
</evidence>
<dbReference type="PANTHER" id="PTHR23155">
    <property type="entry name" value="DISEASE RESISTANCE PROTEIN RP"/>
    <property type="match status" value="1"/>
</dbReference>
<dbReference type="GO" id="GO:0016020">
    <property type="term" value="C:membrane"/>
    <property type="evidence" value="ECO:0007669"/>
    <property type="project" value="UniProtKB-SubCell"/>
</dbReference>
<comment type="caution">
    <text evidence="17">The sequence shown here is derived from an EMBL/GenBank/DDBJ whole genome shotgun (WGS) entry which is preliminary data.</text>
</comment>
<evidence type="ECO:0000259" key="14">
    <source>
        <dbReference type="Pfam" id="PF00931"/>
    </source>
</evidence>
<dbReference type="Gene3D" id="3.40.50.300">
    <property type="entry name" value="P-loop containing nucleotide triphosphate hydrolases"/>
    <property type="match status" value="2"/>
</dbReference>
<protein>
    <submittedName>
        <fullName evidence="17">Uncharacterized protein</fullName>
    </submittedName>
</protein>
<evidence type="ECO:0000256" key="2">
    <source>
        <dbReference type="ARBA" id="ARBA00004170"/>
    </source>
</evidence>
<sequence>MSWENSQRLFNIVTIPKISIDKLQLFTLERQFHKIFISLQRFTDEPNMLDVTQKVQTLFQDAAFILSPLYLTDNFDVCASEVQNKILLIKKEIRAKYSFPKISLPPSAKYVMDIIPYFLADIGGLVKIYDPCSPLYVPETVKEHIEDVSKELHLLRNFVYFVSERFLEHQSQHHIIFFTHVLAVSVHTSMLLWLYLPDLDPEQMNVMLSDLLRMRIKPIQPCIRKIYVDVLLSLKSTIQSGWYPNIRIEDAVISEGRFLETIVHNLVEVTTNSNSSQRVALKDHLEILQKMLNLLRANIFRVPIKDLEFLLRDTEIAVIDVGLLVYSLYEDEEEKEDMAPGGVNITQVLDLSSNIQRLSIDIYLTIRKAFQSNLPRIHGLGYVDCHLNNLKKFQILHSDSLASVMDELQSIQKEFESLQPFLQAVAEARHNDLDDIQHCATQLIGKAHEVEYIVDACIREEAPVCCLEHWILDIMEDITLIREEVAEIREKKMDWVALNTVPVHTSNLARSPMMNEEIIGFEDVIEKLRDQLIKGTKERDVISVVGMPGLGKTTLAYRLYYDKSVASHFEIRAQCCVSQVYSRKDLLIAILRDAISENFECREKQADELADLLRKALFSKRYLILLDDVWETSVWDDLIGSFRDSNNGSRIILTTRNHEVAMYTRIRSDPLLLRMFNNDESWELLQKKVFGEESFSPLLTEIGQEIVKKCGQLPLSVVLVAGILAEMEKKVECWEQLANNLGPHIHKDSRAVIEQSYQILPYRLRPCFLYFGALLEDSVISVPKLTQLWISEGFVKSCEGKSLEDIAEGYLENLIGRNLVMGTKRSSRGKIKACRIHDLLHDFCKERAKDDMDQNANPSSRLSGHKQLAHRMCIYGEGYRAGDWSSCLSHVVSIILHNNRLSVGLDSHIFHSVKFLKVLDMEFTRINSFSFDLVYLRYFAAETSRFSNKAGCRELETLKLKSLTEMSLPITLWEMDKLRHVHISNCSFTSEIARELIENSKDLHDLQTLSTPCFSCAQEAEFILRKTPNLLELRCKVKGVDNFQCYVLNFPARIETLKIHLSYTPDTKTIPFCISAPTLTNMTLKNFYLYHQHLSEIGSLQNLQVLSLKGISFETCKWEVRDDEFPQLRVLKLHAGKVHFEEWSVADDAFPNLEHLVLRDCKFLKEIPSWFGEISSLKSIEVRNCNENVDKSASDIRETQVEDYQNSKFEVFITRENNKSDSERFIEPQSQHHVNIFTHVLAVSGHISTLIWLYLPDLAPEQMNVMLSDLLRMRIKLIQPCIRKIYVDVLLSLKSTIQSGWYPNIRIEDAVISEGRFLETIVHNLVEVTTNSNSSQRVALKDHLEILQKMLNLLRANIFRRLRLLMLDFWCTHYMKAPGGVNLTQVLDFSSNIQRLSIAIYLTIRKAFQSNLPRIHGLGYVDCLLNNLNKFQILHSDSLASVMDKLQSIQKEFESLQPFLQAVAEERRNDLDEIQHCATQLIGKAHEVEYIVDTCIREEAPVWCLEHWILHIMEEITLIRAEVAEIREKKMDLDALNTVPVNTSNLARSPMMNEEIIGFEDVIEKLRDQLINGTNGRDVISVVGMPGLGKTTLAYRLYYDRLVASHFEIRAQCCVSQVYSRKDLLIAILRDAISENFECREKQADELADQLCKTLFSKDISSLLMMCGKPVIILTTRNHKVAVYTRFQSDPLPLRMFNNDESWELLRKKVFGEESFSPLLTEIGLQIAKKCGELRLSVVLVAGILAEMEKKVECWEQLVNNLGPQIHEDSRAVIEQSYQILPYRLRPCFLYFGALLEDSVISVPTLTQLWISERFVKSYEGKSLEDIAEGYLENLIGRNLVMGTKRSSRGESIERCVSYGKNGNIPIIATLFAQTTDQNANPSSRLSGHKQLAHRMCIYGEGYRAGDWSSCLSHVISIILHNNRLSFGLESHLVHSLKFPKVYFAVETCHFSNEAGCRELETLKLKSLNGMSLPITLWEMDKLRHLHISNCSFTSEIAKELIENSKVLHDLKTLSSPCFSCAQEAELILRKTPNLRELRCKVNDVDNFQYYVLNFPARIETLKIHLIYTPDIITIPFCISAPNLTNLTLKNFYLHCQHLSEIGSLQNLQVLKLKGISFETCKWEVRDGEFPQLRALKLHAGQAHFDEWTVVEDSFPNLERLVLSDCEFLKEIPSCFGDISSLKSIEVRNCNENVDKSARDIRETQVEDYQNSEFEVFIHQTEQQFI</sequence>
<feature type="domain" description="Late blight resistance protein R1A-like N-terminal" evidence="15">
    <location>
        <begin position="83"/>
        <end position="370"/>
    </location>
</feature>
<dbReference type="Gene3D" id="1.20.5.4130">
    <property type="match status" value="1"/>
</dbReference>
<dbReference type="Pfam" id="PF12061">
    <property type="entry name" value="NB-LRR"/>
    <property type="match status" value="2"/>
</dbReference>
<keyword evidence="12" id="KW-0175">Coiled coil</keyword>
<dbReference type="InterPro" id="IPR027417">
    <property type="entry name" value="P-loop_NTPase"/>
</dbReference>
<dbReference type="CDD" id="cd14798">
    <property type="entry name" value="RX-CC_like"/>
    <property type="match status" value="2"/>
</dbReference>
<dbReference type="PANTHER" id="PTHR23155:SF1152">
    <property type="entry name" value="AAA+ ATPASE DOMAIN-CONTAINING PROTEIN"/>
    <property type="match status" value="1"/>
</dbReference>
<evidence type="ECO:0000259" key="15">
    <source>
        <dbReference type="Pfam" id="PF12061"/>
    </source>
</evidence>
<dbReference type="GO" id="GO:0005737">
    <property type="term" value="C:cytoplasm"/>
    <property type="evidence" value="ECO:0007669"/>
    <property type="project" value="UniProtKB-SubCell"/>
</dbReference>
<evidence type="ECO:0000256" key="1">
    <source>
        <dbReference type="ARBA" id="ARBA00002074"/>
    </source>
</evidence>
<dbReference type="Gene3D" id="1.10.8.430">
    <property type="entry name" value="Helical domain of apoptotic protease-activating factors"/>
    <property type="match status" value="2"/>
</dbReference>
<evidence type="ECO:0000256" key="4">
    <source>
        <dbReference type="ARBA" id="ARBA00008894"/>
    </source>
</evidence>
<evidence type="ECO:0000256" key="13">
    <source>
        <dbReference type="ARBA" id="ARBA00023136"/>
    </source>
</evidence>
<dbReference type="InterPro" id="IPR036388">
    <property type="entry name" value="WH-like_DNA-bd_sf"/>
</dbReference>
<evidence type="ECO:0000256" key="10">
    <source>
        <dbReference type="ARBA" id="ARBA00022821"/>
    </source>
</evidence>
<name>A0A9J5WDV9_SOLCO</name>
<dbReference type="SUPFAM" id="SSF52047">
    <property type="entry name" value="RNI-like"/>
    <property type="match status" value="1"/>
</dbReference>
<dbReference type="InterPro" id="IPR002182">
    <property type="entry name" value="NB-ARC"/>
</dbReference>
<feature type="domain" description="NB-ARC" evidence="14">
    <location>
        <begin position="522"/>
        <end position="692"/>
    </location>
</feature>
<dbReference type="InterPro" id="IPR042197">
    <property type="entry name" value="Apaf_helical"/>
</dbReference>
<feature type="domain" description="NB-ARC" evidence="14">
    <location>
        <begin position="1560"/>
        <end position="1666"/>
    </location>
</feature>
<keyword evidence="9" id="KW-0547">Nucleotide-binding</keyword>
<dbReference type="EMBL" id="JACXVP010000012">
    <property type="protein sequence ID" value="KAG5573905.1"/>
    <property type="molecule type" value="Genomic_DNA"/>
</dbReference>
<feature type="domain" description="Disease resistance protein winged helix" evidence="16">
    <location>
        <begin position="776"/>
        <end position="843"/>
    </location>
</feature>
<proteinExistence type="inferred from homology"/>
<evidence type="ECO:0000256" key="3">
    <source>
        <dbReference type="ARBA" id="ARBA00004496"/>
    </source>
</evidence>
<dbReference type="GO" id="GO:0005524">
    <property type="term" value="F:ATP binding"/>
    <property type="evidence" value="ECO:0007669"/>
    <property type="project" value="UniProtKB-KW"/>
</dbReference>
<dbReference type="Pfam" id="PF00931">
    <property type="entry name" value="NB-ARC"/>
    <property type="match status" value="2"/>
</dbReference>
<dbReference type="Gene3D" id="1.10.10.10">
    <property type="entry name" value="Winged helix-like DNA-binding domain superfamily/Winged helix DNA-binding domain"/>
    <property type="match status" value="2"/>
</dbReference>
<dbReference type="InterPro" id="IPR044974">
    <property type="entry name" value="Disease_R_plants"/>
</dbReference>
<keyword evidence="13" id="KW-0472">Membrane</keyword>
<dbReference type="InterPro" id="IPR021929">
    <property type="entry name" value="R1A-like_N"/>
</dbReference>
<comment type="subcellular location">
    <subcellularLocation>
        <location evidence="3">Cytoplasm</location>
    </subcellularLocation>
    <subcellularLocation>
        <location evidence="2">Membrane</location>
        <topology evidence="2">Peripheral membrane protein</topology>
    </subcellularLocation>
</comment>
<keyword evidence="6" id="KW-0433">Leucine-rich repeat</keyword>
<evidence type="ECO:0000256" key="11">
    <source>
        <dbReference type="ARBA" id="ARBA00022840"/>
    </source>
</evidence>
<dbReference type="FunFam" id="1.10.10.10:FF:000322">
    <property type="entry name" value="Probable disease resistance protein At1g63360"/>
    <property type="match status" value="1"/>
</dbReference>
<evidence type="ECO:0000313" key="18">
    <source>
        <dbReference type="Proteomes" id="UP000824120"/>
    </source>
</evidence>
<evidence type="ECO:0000256" key="9">
    <source>
        <dbReference type="ARBA" id="ARBA00022741"/>
    </source>
</evidence>
<dbReference type="GO" id="GO:0051607">
    <property type="term" value="P:defense response to virus"/>
    <property type="evidence" value="ECO:0007669"/>
    <property type="project" value="UniProtKB-ARBA"/>
</dbReference>
<organism evidence="17 18">
    <name type="scientific">Solanum commersonii</name>
    <name type="common">Commerson's wild potato</name>
    <name type="synonym">Commerson's nightshade</name>
    <dbReference type="NCBI Taxonomy" id="4109"/>
    <lineage>
        <taxon>Eukaryota</taxon>
        <taxon>Viridiplantae</taxon>
        <taxon>Streptophyta</taxon>
        <taxon>Embryophyta</taxon>
        <taxon>Tracheophyta</taxon>
        <taxon>Spermatophyta</taxon>
        <taxon>Magnoliopsida</taxon>
        <taxon>eudicotyledons</taxon>
        <taxon>Gunneridae</taxon>
        <taxon>Pentapetalae</taxon>
        <taxon>asterids</taxon>
        <taxon>lamiids</taxon>
        <taxon>Solanales</taxon>
        <taxon>Solanaceae</taxon>
        <taxon>Solanoideae</taxon>
        <taxon>Solaneae</taxon>
        <taxon>Solanum</taxon>
    </lineage>
</organism>
<comment type="function">
    <text evidence="1">Confers resistance to late blight (Phytophthora infestans) races carrying the avirulence gene Avr1. Resistance proteins guard the plant against pathogens that contain an appropriate avirulence protein via an indirect interaction with this avirulence protein. That triggers a defense system including the hypersensitive response, which restricts the pathogen growth.</text>
</comment>
<feature type="domain" description="Late blight resistance protein R1A-like N-terminal" evidence="15">
    <location>
        <begin position="1222"/>
        <end position="1408"/>
    </location>
</feature>
<dbReference type="InterPro" id="IPR032675">
    <property type="entry name" value="LRR_dom_sf"/>
</dbReference>
<dbReference type="OrthoDB" id="1256185at2759"/>
<dbReference type="Proteomes" id="UP000824120">
    <property type="component" value="Chromosome 12"/>
</dbReference>
<evidence type="ECO:0000313" key="17">
    <source>
        <dbReference type="EMBL" id="KAG5573905.1"/>
    </source>
</evidence>
<evidence type="ECO:0000256" key="6">
    <source>
        <dbReference type="ARBA" id="ARBA00022614"/>
    </source>
</evidence>
<keyword evidence="8" id="KW-0677">Repeat</keyword>
<keyword evidence="7" id="KW-0381">Hypersensitive response</keyword>
<dbReference type="InterPro" id="IPR038005">
    <property type="entry name" value="RX-like_CC"/>
</dbReference>
<dbReference type="SUPFAM" id="SSF52540">
    <property type="entry name" value="P-loop containing nucleoside triphosphate hydrolases"/>
    <property type="match status" value="2"/>
</dbReference>
<dbReference type="InterPro" id="IPR058922">
    <property type="entry name" value="WHD_DRP"/>
</dbReference>
<keyword evidence="18" id="KW-1185">Reference proteome</keyword>